<dbReference type="RefSeq" id="WP_307427545.1">
    <property type="nucleotide sequence ID" value="NZ_JAUSVK010000001.1"/>
</dbReference>
<dbReference type="Gene3D" id="3.40.50.720">
    <property type="entry name" value="NAD(P)-binding Rossmann-like Domain"/>
    <property type="match status" value="1"/>
</dbReference>
<comment type="similarity">
    <text evidence="1">Belongs to the short-chain dehydrogenases/reductases (SDR) family.</text>
</comment>
<dbReference type="InterPro" id="IPR002347">
    <property type="entry name" value="SDR_fam"/>
</dbReference>
<reference evidence="3 4" key="1">
    <citation type="submission" date="2023-07" db="EMBL/GenBank/DDBJ databases">
        <title>Genomic Encyclopedia of Type Strains, Phase IV (KMG-IV): sequencing the most valuable type-strain genomes for metagenomic binning, comparative biology and taxonomic classification.</title>
        <authorList>
            <person name="Goeker M."/>
        </authorList>
    </citation>
    <scope>NUCLEOTIDE SEQUENCE [LARGE SCALE GENOMIC DNA]</scope>
    <source>
        <strain evidence="3 4">DSM 5896</strain>
    </source>
</reference>
<dbReference type="PRINTS" id="PR00080">
    <property type="entry name" value="SDRFAMILY"/>
</dbReference>
<name>A0ABU0FE73_9HYPH</name>
<sequence>MDMEELLPERESAPQEAAGAVSLSGIFGLDGLVAAVTGGGSGIGLAAAQALAAAGASVVILDRAEVADEILMAIKGAVPVTALVADVCDEAAVDAAFDKIAHRYGHVDILVNNAGLAIRDAAVNLSLEAWNKVVAVNMTGVFLCARSAARHMIASKRGGAIINTASIMALSGGGLYPNISYQTTKGALVNMTRALAVEWAPHAIRVNAIAPTYVRTPFIAPLLAQPELMRRIEDMTPLRRIAEPHEISPAIVFLAGPGASMITGHTLPIDGGFLAQ</sequence>
<keyword evidence="4" id="KW-1185">Reference proteome</keyword>
<evidence type="ECO:0000256" key="1">
    <source>
        <dbReference type="ARBA" id="ARBA00006484"/>
    </source>
</evidence>
<organism evidence="3 4">
    <name type="scientific">Labrys monachus</name>
    <dbReference type="NCBI Taxonomy" id="217067"/>
    <lineage>
        <taxon>Bacteria</taxon>
        <taxon>Pseudomonadati</taxon>
        <taxon>Pseudomonadota</taxon>
        <taxon>Alphaproteobacteria</taxon>
        <taxon>Hyphomicrobiales</taxon>
        <taxon>Xanthobacteraceae</taxon>
        <taxon>Labrys</taxon>
    </lineage>
</organism>
<dbReference type="SUPFAM" id="SSF51735">
    <property type="entry name" value="NAD(P)-binding Rossmann-fold domains"/>
    <property type="match status" value="1"/>
</dbReference>
<evidence type="ECO:0000256" key="2">
    <source>
        <dbReference type="ARBA" id="ARBA00023002"/>
    </source>
</evidence>
<dbReference type="Pfam" id="PF13561">
    <property type="entry name" value="adh_short_C2"/>
    <property type="match status" value="1"/>
</dbReference>
<accession>A0ABU0FE73</accession>
<keyword evidence="2" id="KW-0560">Oxidoreductase</keyword>
<protein>
    <submittedName>
        <fullName evidence="3">NAD(P)-dependent dehydrogenase (Short-subunit alcohol dehydrogenase family)</fullName>
    </submittedName>
</protein>
<dbReference type="PANTHER" id="PTHR42760">
    <property type="entry name" value="SHORT-CHAIN DEHYDROGENASES/REDUCTASES FAMILY MEMBER"/>
    <property type="match status" value="1"/>
</dbReference>
<dbReference type="Proteomes" id="UP001237448">
    <property type="component" value="Unassembled WGS sequence"/>
</dbReference>
<dbReference type="EMBL" id="JAUSVK010000001">
    <property type="protein sequence ID" value="MDQ0392907.1"/>
    <property type="molecule type" value="Genomic_DNA"/>
</dbReference>
<dbReference type="NCBIfam" id="NF005559">
    <property type="entry name" value="PRK07231.1"/>
    <property type="match status" value="1"/>
</dbReference>
<comment type="caution">
    <text evidence="3">The sequence shown here is derived from an EMBL/GenBank/DDBJ whole genome shotgun (WGS) entry which is preliminary data.</text>
</comment>
<evidence type="ECO:0000313" key="3">
    <source>
        <dbReference type="EMBL" id="MDQ0392907.1"/>
    </source>
</evidence>
<dbReference type="PRINTS" id="PR00081">
    <property type="entry name" value="GDHRDH"/>
</dbReference>
<proteinExistence type="inferred from homology"/>
<dbReference type="InterPro" id="IPR036291">
    <property type="entry name" value="NAD(P)-bd_dom_sf"/>
</dbReference>
<gene>
    <name evidence="3" type="ORF">J3R73_002699</name>
</gene>
<evidence type="ECO:0000313" key="4">
    <source>
        <dbReference type="Proteomes" id="UP001237448"/>
    </source>
</evidence>
<dbReference type="PANTHER" id="PTHR42760:SF115">
    <property type="entry name" value="3-OXOACYL-[ACYL-CARRIER-PROTEIN] REDUCTASE FABG"/>
    <property type="match status" value="1"/>
</dbReference>